<dbReference type="PROSITE" id="PS50294">
    <property type="entry name" value="WD_REPEATS_REGION"/>
    <property type="match status" value="1"/>
</dbReference>
<dbReference type="Proteomes" id="UP000692954">
    <property type="component" value="Unassembled WGS sequence"/>
</dbReference>
<dbReference type="EMBL" id="CAJJDN010000266">
    <property type="protein sequence ID" value="CAD8130146.1"/>
    <property type="molecule type" value="Genomic_DNA"/>
</dbReference>
<evidence type="ECO:0000313" key="2">
    <source>
        <dbReference type="EMBL" id="CAD8130146.1"/>
    </source>
</evidence>
<evidence type="ECO:0000313" key="3">
    <source>
        <dbReference type="Proteomes" id="UP000692954"/>
    </source>
</evidence>
<keyword evidence="1" id="KW-0853">WD repeat</keyword>
<dbReference type="PANTHER" id="PTHR19920">
    <property type="entry name" value="WD40 PROTEIN CIAO1"/>
    <property type="match status" value="1"/>
</dbReference>
<gene>
    <name evidence="2" type="ORF">PSON_ATCC_30995.1.T2660003</name>
</gene>
<organism evidence="2 3">
    <name type="scientific">Paramecium sonneborni</name>
    <dbReference type="NCBI Taxonomy" id="65129"/>
    <lineage>
        <taxon>Eukaryota</taxon>
        <taxon>Sar</taxon>
        <taxon>Alveolata</taxon>
        <taxon>Ciliophora</taxon>
        <taxon>Intramacronucleata</taxon>
        <taxon>Oligohymenophorea</taxon>
        <taxon>Peniculida</taxon>
        <taxon>Parameciidae</taxon>
        <taxon>Paramecium</taxon>
    </lineage>
</organism>
<dbReference type="AlphaFoldDB" id="A0A8S1RPW5"/>
<keyword evidence="3" id="KW-1185">Reference proteome</keyword>
<dbReference type="SMART" id="SM00320">
    <property type="entry name" value="WD40"/>
    <property type="match status" value="2"/>
</dbReference>
<accession>A0A8S1RPW5</accession>
<dbReference type="PROSITE" id="PS50082">
    <property type="entry name" value="WD_REPEATS_2"/>
    <property type="match status" value="2"/>
</dbReference>
<evidence type="ECO:0000256" key="1">
    <source>
        <dbReference type="PROSITE-ProRule" id="PRU00221"/>
    </source>
</evidence>
<sequence length="126" mass="15037">MRLKPFNFDLIKQYAIKQNELCCAITFKKDCLVVIAEYQGRLNEHTKSVYTLNFMMNTDNFVSGSSNKLMIRWQVNENIQWICQQKLDEHSNSIFCLMLKNNDDLIKFGSMDYTIKIWKKSNQWFC</sequence>
<dbReference type="InterPro" id="IPR001680">
    <property type="entry name" value="WD40_rpt"/>
</dbReference>
<reference evidence="2" key="1">
    <citation type="submission" date="2021-01" db="EMBL/GenBank/DDBJ databases">
        <authorList>
            <consortium name="Genoscope - CEA"/>
            <person name="William W."/>
        </authorList>
    </citation>
    <scope>NUCLEOTIDE SEQUENCE</scope>
</reference>
<dbReference type="OrthoDB" id="189968at2759"/>
<dbReference type="Pfam" id="PF00400">
    <property type="entry name" value="WD40"/>
    <property type="match status" value="2"/>
</dbReference>
<dbReference type="GO" id="GO:0097361">
    <property type="term" value="C:cytosolic [4Fe-4S] assembly targeting complex"/>
    <property type="evidence" value="ECO:0007669"/>
    <property type="project" value="TreeGrafter"/>
</dbReference>
<proteinExistence type="predicted"/>
<dbReference type="GO" id="GO:0016226">
    <property type="term" value="P:iron-sulfur cluster assembly"/>
    <property type="evidence" value="ECO:0007669"/>
    <property type="project" value="TreeGrafter"/>
</dbReference>
<protein>
    <submittedName>
        <fullName evidence="2">Uncharacterized protein</fullName>
    </submittedName>
</protein>
<feature type="repeat" description="WD" evidence="1">
    <location>
        <begin position="42"/>
        <end position="76"/>
    </location>
</feature>
<name>A0A8S1RPW5_9CILI</name>
<feature type="repeat" description="WD" evidence="1">
    <location>
        <begin position="87"/>
        <end position="119"/>
    </location>
</feature>
<dbReference type="PANTHER" id="PTHR19920:SF0">
    <property type="entry name" value="CYTOSOLIC IRON-SULFUR PROTEIN ASSEMBLY PROTEIN CIAO1-RELATED"/>
    <property type="match status" value="1"/>
</dbReference>
<comment type="caution">
    <text evidence="2">The sequence shown here is derived from an EMBL/GenBank/DDBJ whole genome shotgun (WGS) entry which is preliminary data.</text>
</comment>